<feature type="coiled-coil region" evidence="3">
    <location>
        <begin position="164"/>
        <end position="208"/>
    </location>
</feature>
<gene>
    <name evidence="6" type="ORF">SPOG_01276</name>
</gene>
<dbReference type="SUPFAM" id="SSF54928">
    <property type="entry name" value="RNA-binding domain, RBD"/>
    <property type="match status" value="1"/>
</dbReference>
<dbReference type="STRING" id="653667.S9X9S6"/>
<dbReference type="GO" id="GO:0003723">
    <property type="term" value="F:RNA binding"/>
    <property type="evidence" value="ECO:0007669"/>
    <property type="project" value="UniProtKB-UniRule"/>
</dbReference>
<evidence type="ECO:0000313" key="6">
    <source>
        <dbReference type="EMBL" id="EPY50521.1"/>
    </source>
</evidence>
<protein>
    <submittedName>
        <fullName evidence="6">RNA-binding protein</fullName>
    </submittedName>
</protein>
<feature type="region of interest" description="Disordered" evidence="4">
    <location>
        <begin position="124"/>
        <end position="157"/>
    </location>
</feature>
<dbReference type="GO" id="GO:0016604">
    <property type="term" value="C:nuclear body"/>
    <property type="evidence" value="ECO:0007669"/>
    <property type="project" value="EnsemblFungi"/>
</dbReference>
<dbReference type="OrthoDB" id="443401at2759"/>
<dbReference type="CDD" id="cd12257">
    <property type="entry name" value="RRM1_RBM26_like"/>
    <property type="match status" value="1"/>
</dbReference>
<evidence type="ECO:0000256" key="4">
    <source>
        <dbReference type="SAM" id="MobiDB-lite"/>
    </source>
</evidence>
<feature type="region of interest" description="Disordered" evidence="4">
    <location>
        <begin position="243"/>
        <end position="286"/>
    </location>
</feature>
<keyword evidence="1 2" id="KW-0694">RNA-binding</keyword>
<dbReference type="GO" id="GO:0000785">
    <property type="term" value="C:chromatin"/>
    <property type="evidence" value="ECO:0007669"/>
    <property type="project" value="EnsemblFungi"/>
</dbReference>
<dbReference type="PROSITE" id="PS50102">
    <property type="entry name" value="RRM"/>
    <property type="match status" value="1"/>
</dbReference>
<dbReference type="Pfam" id="PF00076">
    <property type="entry name" value="RRM_1"/>
    <property type="match status" value="1"/>
</dbReference>
<dbReference type="SMART" id="SM00360">
    <property type="entry name" value="RRM"/>
    <property type="match status" value="1"/>
</dbReference>
<dbReference type="OMA" id="WAFANDE"/>
<name>S9X9S6_SCHCR</name>
<dbReference type="GeneID" id="25035607"/>
<keyword evidence="7" id="KW-1185">Reference proteome</keyword>
<dbReference type="InterPro" id="IPR045137">
    <property type="entry name" value="RBM26/27"/>
</dbReference>
<dbReference type="GO" id="GO:0033620">
    <property type="term" value="C:Mei2 nuclear dot complex"/>
    <property type="evidence" value="ECO:0007669"/>
    <property type="project" value="EnsemblFungi"/>
</dbReference>
<accession>S9X9S6</accession>
<reference evidence="6 7" key="1">
    <citation type="journal article" date="2011" name="Science">
        <title>Comparative functional genomics of the fission yeasts.</title>
        <authorList>
            <person name="Rhind N."/>
            <person name="Chen Z."/>
            <person name="Yassour M."/>
            <person name="Thompson D.A."/>
            <person name="Haas B.J."/>
            <person name="Habib N."/>
            <person name="Wapinski I."/>
            <person name="Roy S."/>
            <person name="Lin M.F."/>
            <person name="Heiman D.I."/>
            <person name="Young S.K."/>
            <person name="Furuya K."/>
            <person name="Guo Y."/>
            <person name="Pidoux A."/>
            <person name="Chen H.M."/>
            <person name="Robbertse B."/>
            <person name="Goldberg J.M."/>
            <person name="Aoki K."/>
            <person name="Bayne E.H."/>
            <person name="Berlin A.M."/>
            <person name="Desjardins C.A."/>
            <person name="Dobbs E."/>
            <person name="Dukaj L."/>
            <person name="Fan L."/>
            <person name="FitzGerald M.G."/>
            <person name="French C."/>
            <person name="Gujja S."/>
            <person name="Hansen K."/>
            <person name="Keifenheim D."/>
            <person name="Levin J.Z."/>
            <person name="Mosher R.A."/>
            <person name="Mueller C.A."/>
            <person name="Pfiffner J."/>
            <person name="Priest M."/>
            <person name="Russ C."/>
            <person name="Smialowska A."/>
            <person name="Swoboda P."/>
            <person name="Sykes S.M."/>
            <person name="Vaughn M."/>
            <person name="Vengrova S."/>
            <person name="Yoder R."/>
            <person name="Zeng Q."/>
            <person name="Allshire R."/>
            <person name="Baulcombe D."/>
            <person name="Birren B.W."/>
            <person name="Brown W."/>
            <person name="Ekwall K."/>
            <person name="Kellis M."/>
            <person name="Leatherwood J."/>
            <person name="Levin H."/>
            <person name="Margalit H."/>
            <person name="Martienssen R."/>
            <person name="Nieduszynski C.A."/>
            <person name="Spatafora J.W."/>
            <person name="Friedman N."/>
            <person name="Dalgaard J.Z."/>
            <person name="Baumann P."/>
            <person name="Niki H."/>
            <person name="Regev A."/>
            <person name="Nusbaum C."/>
        </authorList>
    </citation>
    <scope>NUCLEOTIDE SEQUENCE [LARGE SCALE GENOMIC DNA]</scope>
    <source>
        <strain evidence="7">OY26 / ATCC MYA-4695 / CBS 11777 / NBRC 106824 / NRRL Y48691</strain>
    </source>
</reference>
<dbReference type="Gene3D" id="3.30.70.330">
    <property type="match status" value="1"/>
</dbReference>
<dbReference type="eggNOG" id="KOG2135">
    <property type="taxonomic scope" value="Eukaryota"/>
</dbReference>
<evidence type="ECO:0000256" key="1">
    <source>
        <dbReference type="ARBA" id="ARBA00022884"/>
    </source>
</evidence>
<evidence type="ECO:0000256" key="2">
    <source>
        <dbReference type="PROSITE-ProRule" id="PRU00176"/>
    </source>
</evidence>
<dbReference type="AlphaFoldDB" id="S9X9S6"/>
<evidence type="ECO:0000259" key="5">
    <source>
        <dbReference type="PROSITE" id="PS50102"/>
    </source>
</evidence>
<organism evidence="6 7">
    <name type="scientific">Schizosaccharomyces cryophilus (strain OY26 / ATCC MYA-4695 / CBS 11777 / NBRC 106824 / NRRL Y48691)</name>
    <name type="common">Fission yeast</name>
    <dbReference type="NCBI Taxonomy" id="653667"/>
    <lineage>
        <taxon>Eukaryota</taxon>
        <taxon>Fungi</taxon>
        <taxon>Dikarya</taxon>
        <taxon>Ascomycota</taxon>
        <taxon>Taphrinomycotina</taxon>
        <taxon>Schizosaccharomycetes</taxon>
        <taxon>Schizosaccharomycetales</taxon>
        <taxon>Schizosaccharomycetaceae</taxon>
        <taxon>Schizosaccharomyces</taxon>
    </lineage>
</organism>
<dbReference type="Proteomes" id="UP000015464">
    <property type="component" value="Unassembled WGS sequence"/>
</dbReference>
<dbReference type="InterPro" id="IPR012677">
    <property type="entry name" value="Nucleotide-bd_a/b_plait_sf"/>
</dbReference>
<proteinExistence type="predicted"/>
<dbReference type="EMBL" id="KE546993">
    <property type="protein sequence ID" value="EPY50521.1"/>
    <property type="molecule type" value="Genomic_DNA"/>
</dbReference>
<dbReference type="RefSeq" id="XP_013025003.1">
    <property type="nucleotide sequence ID" value="XM_013169549.1"/>
</dbReference>
<feature type="region of interest" description="Disordered" evidence="4">
    <location>
        <begin position="1"/>
        <end position="46"/>
    </location>
</feature>
<keyword evidence="3" id="KW-0175">Coiled coil</keyword>
<dbReference type="InterPro" id="IPR035979">
    <property type="entry name" value="RBD_domain_sf"/>
</dbReference>
<dbReference type="PANTHER" id="PTHR14398:SF0">
    <property type="entry name" value="ZINC FINGER PROTEIN SWM"/>
    <property type="match status" value="1"/>
</dbReference>
<feature type="compositionally biased region" description="Polar residues" evidence="4">
    <location>
        <begin position="248"/>
        <end position="259"/>
    </location>
</feature>
<evidence type="ECO:0000256" key="3">
    <source>
        <dbReference type="SAM" id="Coils"/>
    </source>
</evidence>
<dbReference type="GO" id="GO:1990477">
    <property type="term" value="C:MTREC complex"/>
    <property type="evidence" value="ECO:0007669"/>
    <property type="project" value="EnsemblFungi"/>
</dbReference>
<dbReference type="PANTHER" id="PTHR14398">
    <property type="entry name" value="RNA RECOGNITION RRM/RNP DOMAIN"/>
    <property type="match status" value="1"/>
</dbReference>
<feature type="compositionally biased region" description="Low complexity" evidence="4">
    <location>
        <begin position="260"/>
        <end position="274"/>
    </location>
</feature>
<evidence type="ECO:0000313" key="7">
    <source>
        <dbReference type="Proteomes" id="UP000015464"/>
    </source>
</evidence>
<dbReference type="HOGENOM" id="CLU_656516_0_0_1"/>
<dbReference type="InterPro" id="IPR000504">
    <property type="entry name" value="RRM_dom"/>
</dbReference>
<feature type="domain" description="RRM" evidence="5">
    <location>
        <begin position="49"/>
        <end position="121"/>
    </location>
</feature>
<sequence>MKNKKRSAPRNDPYGAGQAGFGRRNNKGGPAFSMGQRPVRNTPNDPTNTVLYVRNIPEEYLDEEKVSSFFSKFGVLEKIELNLEQHAAILTFTSHEAAHNAWSSPEPIFNNRFIKIFWYNPNKASQSRPASRKDFFQASSRSPDLENHEDEEDPSLLLQNEDFHKDIAEKQKLHEERMKRLEENKKALEELNERKQQLALQQLEQQRLLMSKIKEADPENKNKSQLLETQLAVLKAEAESLGIPVGSEGSQSGRSTNHHPSSSAPSQRGSSAYRGRGRGGFSLASMSIDNRPTRVKVKNLTPEKNESLLQFVFSVGEYESIDGLNPDERLVNFQNRKAAERFYHGVLRIPSLKDVQLEWVGKDATKTLQTQEDMMEDGNQ</sequence>